<dbReference type="InterPro" id="IPR037294">
    <property type="entry name" value="ABC_BtuC-like"/>
</dbReference>
<evidence type="ECO:0000256" key="6">
    <source>
        <dbReference type="ARBA" id="ARBA00022989"/>
    </source>
</evidence>
<dbReference type="CDD" id="cd06550">
    <property type="entry name" value="TM_ABC_iron-siderophores_like"/>
    <property type="match status" value="1"/>
</dbReference>
<evidence type="ECO:0000256" key="4">
    <source>
        <dbReference type="ARBA" id="ARBA00022475"/>
    </source>
</evidence>
<dbReference type="InterPro" id="IPR000522">
    <property type="entry name" value="ABC_transptr_permease_BtuC"/>
</dbReference>
<evidence type="ECO:0000256" key="3">
    <source>
        <dbReference type="ARBA" id="ARBA00022448"/>
    </source>
</evidence>
<evidence type="ECO:0000256" key="5">
    <source>
        <dbReference type="ARBA" id="ARBA00022692"/>
    </source>
</evidence>
<dbReference type="EMBL" id="CP104377">
    <property type="protein sequence ID" value="UXC16756.1"/>
    <property type="molecule type" value="Genomic_DNA"/>
</dbReference>
<proteinExistence type="inferred from homology"/>
<comment type="subcellular location">
    <subcellularLocation>
        <location evidence="1">Cell membrane</location>
        <topology evidence="1">Multi-pass membrane protein</topology>
    </subcellularLocation>
</comment>
<evidence type="ECO:0000313" key="9">
    <source>
        <dbReference type="EMBL" id="UXC16756.1"/>
    </source>
</evidence>
<dbReference type="PANTHER" id="PTHR30472">
    <property type="entry name" value="FERRIC ENTEROBACTIN TRANSPORT SYSTEM PERMEASE PROTEIN"/>
    <property type="match status" value="1"/>
</dbReference>
<evidence type="ECO:0000256" key="8">
    <source>
        <dbReference type="SAM" id="Phobius"/>
    </source>
</evidence>
<keyword evidence="6 8" id="KW-1133">Transmembrane helix</keyword>
<dbReference type="Pfam" id="PF01032">
    <property type="entry name" value="FecCD"/>
    <property type="match status" value="1"/>
</dbReference>
<dbReference type="PANTHER" id="PTHR30472:SF27">
    <property type="entry name" value="PETROBACTIN IMPORT SYSTEM PERMEASE PROTEIN YCLN"/>
    <property type="match status" value="1"/>
</dbReference>
<accession>A0ABY5ZXJ5</accession>
<name>A0ABY5ZXJ5_9BURK</name>
<keyword evidence="3" id="KW-0813">Transport</keyword>
<feature type="transmembrane region" description="Helical" evidence="8">
    <location>
        <begin position="289"/>
        <end position="310"/>
    </location>
</feature>
<feature type="transmembrane region" description="Helical" evidence="8">
    <location>
        <begin position="316"/>
        <end position="335"/>
    </location>
</feature>
<feature type="transmembrane region" description="Helical" evidence="8">
    <location>
        <begin position="20"/>
        <end position="42"/>
    </location>
</feature>
<evidence type="ECO:0000256" key="7">
    <source>
        <dbReference type="ARBA" id="ARBA00023136"/>
    </source>
</evidence>
<gene>
    <name evidence="9" type="ORF">N4T19_13515</name>
</gene>
<reference evidence="9" key="1">
    <citation type="submission" date="2022-09" db="EMBL/GenBank/DDBJ databases">
        <title>Bacterial diversity in gut of crayfish and pufferfish.</title>
        <authorList>
            <person name="Huang Y."/>
        </authorList>
    </citation>
    <scope>NUCLEOTIDE SEQUENCE</scope>
    <source>
        <strain evidence="9">PR12</strain>
    </source>
</reference>
<evidence type="ECO:0000256" key="1">
    <source>
        <dbReference type="ARBA" id="ARBA00004651"/>
    </source>
</evidence>
<keyword evidence="4" id="KW-1003">Cell membrane</keyword>
<sequence>MTTLTDQAPRGGRSPALRALAFALPAVAALALLAFVSLLVGVSDVSVTTLLRLFSHNDDDLATQVLVASRVPRTLALLLAGSAMAVAGLLMQMLARNHYVEPTTMGTAESAGMGMLIGILWWPDMPVFGKMGLAAVFALAGTALFLAVLSRIRLRSALIVPLVGLVLSGVIESATTFIAYRFDLMQAARSWMTADFSAIVQGRYEMLWLSLGITALAMLAADRFTVAGMGQDFATNLGLNYKRLVAQGVLVVAVVTASVIVTVGIIPFVGLIVPNLVRLVVGDNVRKSVLWVAWAGALMALACDLIGRVVIAPYEIPIGTVMGVLGSAMFLALLLSRRKRMGG</sequence>
<dbReference type="SUPFAM" id="SSF81345">
    <property type="entry name" value="ABC transporter involved in vitamin B12 uptake, BtuC"/>
    <property type="match status" value="1"/>
</dbReference>
<feature type="transmembrane region" description="Helical" evidence="8">
    <location>
        <begin position="134"/>
        <end position="152"/>
    </location>
</feature>
<feature type="transmembrane region" description="Helical" evidence="8">
    <location>
        <begin position="158"/>
        <end position="180"/>
    </location>
</feature>
<keyword evidence="10" id="KW-1185">Reference proteome</keyword>
<feature type="transmembrane region" description="Helical" evidence="8">
    <location>
        <begin position="75"/>
        <end position="94"/>
    </location>
</feature>
<feature type="transmembrane region" description="Helical" evidence="8">
    <location>
        <begin position="206"/>
        <end position="224"/>
    </location>
</feature>
<keyword evidence="7 8" id="KW-0472">Membrane</keyword>
<dbReference type="RefSeq" id="WP_116926300.1">
    <property type="nucleotide sequence ID" value="NZ_CP104377.1"/>
</dbReference>
<feature type="transmembrane region" description="Helical" evidence="8">
    <location>
        <begin position="244"/>
        <end position="277"/>
    </location>
</feature>
<keyword evidence="5 8" id="KW-0812">Transmembrane</keyword>
<organism evidence="9 10">
    <name type="scientific">Comamonas squillarum</name>
    <dbReference type="NCBI Taxonomy" id="2977320"/>
    <lineage>
        <taxon>Bacteria</taxon>
        <taxon>Pseudomonadati</taxon>
        <taxon>Pseudomonadota</taxon>
        <taxon>Betaproteobacteria</taxon>
        <taxon>Burkholderiales</taxon>
        <taxon>Comamonadaceae</taxon>
        <taxon>Comamonas</taxon>
    </lineage>
</organism>
<dbReference type="Gene3D" id="1.10.3470.10">
    <property type="entry name" value="ABC transporter involved in vitamin B12 uptake, BtuC"/>
    <property type="match status" value="1"/>
</dbReference>
<dbReference type="Proteomes" id="UP001058290">
    <property type="component" value="Chromosome"/>
</dbReference>
<evidence type="ECO:0000313" key="10">
    <source>
        <dbReference type="Proteomes" id="UP001058290"/>
    </source>
</evidence>
<evidence type="ECO:0000256" key="2">
    <source>
        <dbReference type="ARBA" id="ARBA00007935"/>
    </source>
</evidence>
<comment type="similarity">
    <text evidence="2">Belongs to the binding-protein-dependent transport system permease family. FecCD subfamily.</text>
</comment>
<protein>
    <submittedName>
        <fullName evidence="9">Iron chelate uptake ABC transporter family permease subunit</fullName>
    </submittedName>
</protein>
<feature type="transmembrane region" description="Helical" evidence="8">
    <location>
        <begin position="106"/>
        <end position="122"/>
    </location>
</feature>